<dbReference type="InterPro" id="IPR050642">
    <property type="entry name" value="PDH_E1_Alpha_Subunit"/>
</dbReference>
<dbReference type="STRING" id="1817883.A3G31_05960"/>
<dbReference type="InterPro" id="IPR029061">
    <property type="entry name" value="THDP-binding"/>
</dbReference>
<gene>
    <name evidence="5" type="ORF">A3G31_05960</name>
</gene>
<evidence type="ECO:0000256" key="1">
    <source>
        <dbReference type="ARBA" id="ARBA00001964"/>
    </source>
</evidence>
<dbReference type="PANTHER" id="PTHR11516:SF60">
    <property type="entry name" value="PYRUVATE DEHYDROGENASE E1 COMPONENT SUBUNIT ALPHA"/>
    <property type="match status" value="1"/>
</dbReference>
<reference evidence="5 6" key="1">
    <citation type="journal article" date="2016" name="Nat. Commun.">
        <title>Thousands of microbial genomes shed light on interconnected biogeochemical processes in an aquifer system.</title>
        <authorList>
            <person name="Anantharaman K."/>
            <person name="Brown C.T."/>
            <person name="Hug L.A."/>
            <person name="Sharon I."/>
            <person name="Castelle C.J."/>
            <person name="Probst A.J."/>
            <person name="Thomas B.C."/>
            <person name="Singh A."/>
            <person name="Wilkins M.J."/>
            <person name="Karaoz U."/>
            <person name="Brodie E.L."/>
            <person name="Williams K.H."/>
            <person name="Hubbard S.S."/>
            <person name="Banfield J.F."/>
        </authorList>
    </citation>
    <scope>NUCLEOTIDE SEQUENCE [LARGE SCALE GENOMIC DNA]</scope>
</reference>
<keyword evidence="2" id="KW-0560">Oxidoreductase</keyword>
<dbReference type="AlphaFoldDB" id="A0A1F7SC86"/>
<dbReference type="GO" id="GO:0004739">
    <property type="term" value="F:pyruvate dehydrogenase (acetyl-transferring) activity"/>
    <property type="evidence" value="ECO:0007669"/>
    <property type="project" value="TreeGrafter"/>
</dbReference>
<evidence type="ECO:0000256" key="2">
    <source>
        <dbReference type="ARBA" id="ARBA00023002"/>
    </source>
</evidence>
<comment type="cofactor">
    <cofactor evidence="1">
        <name>thiamine diphosphate</name>
        <dbReference type="ChEBI" id="CHEBI:58937"/>
    </cofactor>
</comment>
<feature type="domain" description="Dehydrogenase E1 component" evidence="4">
    <location>
        <begin position="14"/>
        <end position="312"/>
    </location>
</feature>
<sequence>MALTKDDLIRLYTTMLRIRRFEERVSELFLGGKIPGFIHLSIGQEAVAAGACFPLRKDDYIANTHRGHGQCIAKGADVKLLMAEIFGRATGYCKGKGGSMHMATLDIGILGANGIVAGGIPIAVGAAFSAKYRKTDQVVACFFGDGATGEGAFYESLNISSVMKLPIVFVCENNSWAEFSPQSVHMDIQNVAQRALAFGNLKGETIDGNDVAVVHEAMTRAIERARKGDGPTLLECKTTRFRGHYEGDPQKYRPKEELDTARKNDTIERLKVSLMEKNIITDKDVQGIESIVKAEVDEALKFAEESPLPNPEETMRDVYCE</sequence>
<dbReference type="InterPro" id="IPR001017">
    <property type="entry name" value="DH_E1"/>
</dbReference>
<dbReference type="EMBL" id="MGDI01000042">
    <property type="protein sequence ID" value="OGL51396.1"/>
    <property type="molecule type" value="Genomic_DNA"/>
</dbReference>
<evidence type="ECO:0000259" key="4">
    <source>
        <dbReference type="Pfam" id="PF00676"/>
    </source>
</evidence>
<protein>
    <submittedName>
        <fullName evidence="5">Pyruvate dehydrogenase (Acetyl-transferring) E1 component subunit alpha</fullName>
    </submittedName>
</protein>
<dbReference type="Proteomes" id="UP000178082">
    <property type="component" value="Unassembled WGS sequence"/>
</dbReference>
<comment type="caution">
    <text evidence="5">The sequence shown here is derived from an EMBL/GenBank/DDBJ whole genome shotgun (WGS) entry which is preliminary data.</text>
</comment>
<organism evidence="5 6">
    <name type="scientific">Candidatus Schekmanbacteria bacterium RIFCSPLOWO2_12_FULL_38_15</name>
    <dbReference type="NCBI Taxonomy" id="1817883"/>
    <lineage>
        <taxon>Bacteria</taxon>
        <taxon>Candidatus Schekmaniibacteriota</taxon>
    </lineage>
</organism>
<proteinExistence type="predicted"/>
<name>A0A1F7SC86_9BACT</name>
<dbReference type="Pfam" id="PF00676">
    <property type="entry name" value="E1_dh"/>
    <property type="match status" value="1"/>
</dbReference>
<accession>A0A1F7SC86</accession>
<evidence type="ECO:0000256" key="3">
    <source>
        <dbReference type="ARBA" id="ARBA00023052"/>
    </source>
</evidence>
<keyword evidence="3" id="KW-0786">Thiamine pyrophosphate</keyword>
<dbReference type="SUPFAM" id="SSF52518">
    <property type="entry name" value="Thiamin diphosphate-binding fold (THDP-binding)"/>
    <property type="match status" value="1"/>
</dbReference>
<dbReference type="CDD" id="cd02000">
    <property type="entry name" value="TPP_E1_PDC_ADC_BCADC"/>
    <property type="match status" value="1"/>
</dbReference>
<keyword evidence="5" id="KW-0670">Pyruvate</keyword>
<dbReference type="GO" id="GO:0006086">
    <property type="term" value="P:pyruvate decarboxylation to acetyl-CoA"/>
    <property type="evidence" value="ECO:0007669"/>
    <property type="project" value="TreeGrafter"/>
</dbReference>
<evidence type="ECO:0000313" key="5">
    <source>
        <dbReference type="EMBL" id="OGL51396.1"/>
    </source>
</evidence>
<dbReference type="Gene3D" id="3.40.50.970">
    <property type="match status" value="1"/>
</dbReference>
<evidence type="ECO:0000313" key="6">
    <source>
        <dbReference type="Proteomes" id="UP000178082"/>
    </source>
</evidence>
<dbReference type="PANTHER" id="PTHR11516">
    <property type="entry name" value="PYRUVATE DEHYDROGENASE E1 COMPONENT, ALPHA SUBUNIT BACTERIAL AND ORGANELLAR"/>
    <property type="match status" value="1"/>
</dbReference>